<protein>
    <submittedName>
        <fullName evidence="2">Uncharacterized protein</fullName>
    </submittedName>
</protein>
<organism evidence="2 3">
    <name type="scientific">Olea europaea subsp. europaea</name>
    <dbReference type="NCBI Taxonomy" id="158383"/>
    <lineage>
        <taxon>Eukaryota</taxon>
        <taxon>Viridiplantae</taxon>
        <taxon>Streptophyta</taxon>
        <taxon>Embryophyta</taxon>
        <taxon>Tracheophyta</taxon>
        <taxon>Spermatophyta</taxon>
        <taxon>Magnoliopsida</taxon>
        <taxon>eudicotyledons</taxon>
        <taxon>Gunneridae</taxon>
        <taxon>Pentapetalae</taxon>
        <taxon>asterids</taxon>
        <taxon>lamiids</taxon>
        <taxon>Lamiales</taxon>
        <taxon>Oleaceae</taxon>
        <taxon>Oleeae</taxon>
        <taxon>Olea</taxon>
    </lineage>
</organism>
<dbReference type="Proteomes" id="UP000594638">
    <property type="component" value="Unassembled WGS sequence"/>
</dbReference>
<keyword evidence="3" id="KW-1185">Reference proteome</keyword>
<proteinExistence type="predicted"/>
<evidence type="ECO:0000256" key="1">
    <source>
        <dbReference type="SAM" id="MobiDB-lite"/>
    </source>
</evidence>
<feature type="compositionally biased region" description="Polar residues" evidence="1">
    <location>
        <begin position="119"/>
        <end position="145"/>
    </location>
</feature>
<gene>
    <name evidence="2" type="ORF">OLEA9_A065514</name>
</gene>
<sequence>MSFSEPAAEPPDPESPDKDTSDFSEFEHLTIIENDRRHTDWQVSSSPKSRVTISDEPTIRHYDPSPGLEDDEPPDKDASVVPNTSTGTQEQAPDPPEKSPYVMEIDIDNSVADPRYDPSDSSTHETSSLPSTSRVDNQGDTTVSSRGIEARTQPHVDSPMPQRKTYNLRSNPKRTIPGKLITCARTRNEQFRSSSLFLEQTQRRSHKTSRILMNLLIYYPERQTTLP</sequence>
<reference evidence="2 3" key="1">
    <citation type="submission" date="2019-12" db="EMBL/GenBank/DDBJ databases">
        <authorList>
            <person name="Alioto T."/>
            <person name="Alioto T."/>
            <person name="Gomez Garrido J."/>
        </authorList>
    </citation>
    <scope>NUCLEOTIDE SEQUENCE [LARGE SCALE GENOMIC DNA]</scope>
</reference>
<evidence type="ECO:0000313" key="2">
    <source>
        <dbReference type="EMBL" id="CAA2962300.1"/>
    </source>
</evidence>
<feature type="compositionally biased region" description="Polar residues" evidence="1">
    <location>
        <begin position="41"/>
        <end position="52"/>
    </location>
</feature>
<name>A0A8S0Q7V9_OLEEU</name>
<comment type="caution">
    <text evidence="2">The sequence shown here is derived from an EMBL/GenBank/DDBJ whole genome shotgun (WGS) entry which is preliminary data.</text>
</comment>
<accession>A0A8S0Q7V9</accession>
<feature type="compositionally biased region" description="Basic and acidic residues" evidence="1">
    <location>
        <begin position="15"/>
        <end position="40"/>
    </location>
</feature>
<dbReference type="Gramene" id="OE9A065514T1">
    <property type="protein sequence ID" value="OE9A065514C1"/>
    <property type="gene ID" value="OE9A065514"/>
</dbReference>
<feature type="region of interest" description="Disordered" evidence="1">
    <location>
        <begin position="1"/>
        <end position="175"/>
    </location>
</feature>
<evidence type="ECO:0000313" key="3">
    <source>
        <dbReference type="Proteomes" id="UP000594638"/>
    </source>
</evidence>
<dbReference type="AlphaFoldDB" id="A0A8S0Q7V9"/>
<feature type="compositionally biased region" description="Polar residues" evidence="1">
    <location>
        <begin position="81"/>
        <end position="91"/>
    </location>
</feature>
<dbReference type="EMBL" id="CACTIH010000851">
    <property type="protein sequence ID" value="CAA2962300.1"/>
    <property type="molecule type" value="Genomic_DNA"/>
</dbReference>